<sequence>MAKLGANVYRIAWVDYSRWLSGHDVVIHHGGAGIMWHCLPQEIPALGYPVDYDQFDHAARLEYSGKGIWLRGGLHQLTNAKPRLMELLSRRRVRANTR</sequence>
<dbReference type="EMBL" id="CP114280">
    <property type="protein sequence ID" value="WFN56415.1"/>
    <property type="molecule type" value="Genomic_DNA"/>
</dbReference>
<reference evidence="2 3" key="1">
    <citation type="submission" date="2022-12" db="EMBL/GenBank/DDBJ databases">
        <title>Complete genome sequencing of Dickeya lacustris type strain LMG30899.</title>
        <authorList>
            <person name="Dobhal S."/>
            <person name="Arizala D."/>
            <person name="Arif M."/>
        </authorList>
    </citation>
    <scope>NUCLEOTIDE SEQUENCE [LARGE SCALE GENOMIC DNA]</scope>
    <source>
        <strain evidence="2 3">LMG30899</strain>
    </source>
</reference>
<dbReference type="Pfam" id="PF06722">
    <property type="entry name" value="EryCIII-like_C"/>
    <property type="match status" value="1"/>
</dbReference>
<dbReference type="SUPFAM" id="SSF53756">
    <property type="entry name" value="UDP-Glycosyltransferase/glycogen phosphorylase"/>
    <property type="match status" value="1"/>
</dbReference>
<dbReference type="Gene3D" id="3.40.50.2000">
    <property type="entry name" value="Glycogen Phosphorylase B"/>
    <property type="match status" value="1"/>
</dbReference>
<accession>A0ABY8G8Z8</accession>
<evidence type="ECO:0000313" key="2">
    <source>
        <dbReference type="EMBL" id="WFN56415.1"/>
    </source>
</evidence>
<protein>
    <recommendedName>
        <fullName evidence="1">Erythromycin biosynthesis protein CIII-like C-terminal domain-containing protein</fullName>
    </recommendedName>
</protein>
<evidence type="ECO:0000259" key="1">
    <source>
        <dbReference type="Pfam" id="PF06722"/>
    </source>
</evidence>
<keyword evidence="3" id="KW-1185">Reference proteome</keyword>
<organism evidence="2 3">
    <name type="scientific">Dickeya lacustris</name>
    <dbReference type="NCBI Taxonomy" id="2259638"/>
    <lineage>
        <taxon>Bacteria</taxon>
        <taxon>Pseudomonadati</taxon>
        <taxon>Pseudomonadota</taxon>
        <taxon>Gammaproteobacteria</taxon>
        <taxon>Enterobacterales</taxon>
        <taxon>Pectobacteriaceae</taxon>
        <taxon>Dickeya</taxon>
    </lineage>
</organism>
<name>A0ABY8G8Z8_9GAMM</name>
<gene>
    <name evidence="2" type="ORF">O1Q98_03690</name>
</gene>
<dbReference type="InterPro" id="IPR010610">
    <property type="entry name" value="EryCIII-like_C"/>
</dbReference>
<proteinExistence type="predicted"/>
<evidence type="ECO:0000313" key="3">
    <source>
        <dbReference type="Proteomes" id="UP001219630"/>
    </source>
</evidence>
<feature type="domain" description="Erythromycin biosynthesis protein CIII-like C-terminal" evidence="1">
    <location>
        <begin position="2"/>
        <end position="72"/>
    </location>
</feature>
<dbReference type="Proteomes" id="UP001219630">
    <property type="component" value="Chromosome"/>
</dbReference>